<dbReference type="SUPFAM" id="SSF111364">
    <property type="entry name" value="Tsx-like channel"/>
    <property type="match status" value="1"/>
</dbReference>
<organism evidence="1 2">
    <name type="scientific">Candidatus Methylobacter oryzae</name>
    <dbReference type="NCBI Taxonomy" id="2497749"/>
    <lineage>
        <taxon>Bacteria</taxon>
        <taxon>Pseudomonadati</taxon>
        <taxon>Pseudomonadota</taxon>
        <taxon>Gammaproteobacteria</taxon>
        <taxon>Methylococcales</taxon>
        <taxon>Methylococcaceae</taxon>
        <taxon>Methylobacter</taxon>
    </lineage>
</organism>
<dbReference type="Gene3D" id="2.40.230.20">
    <property type="entry name" value="Nucleoside-specific channel-forming protein, Tsx-like"/>
    <property type="match status" value="1"/>
</dbReference>
<protein>
    <submittedName>
        <fullName evidence="1">Ion channel protein Tsx</fullName>
    </submittedName>
</protein>
<keyword evidence="2" id="KW-1185">Reference proteome</keyword>
<accession>A0ABY3CHM9</accession>
<reference evidence="1 2" key="1">
    <citation type="journal article" date="2019" name="Antonie Van Leeuwenhoek">
        <title>Description of 'Ca. Methylobacter oryzae' KRF1, a novel species from the environmentally important Methylobacter clade 2.</title>
        <authorList>
            <person name="Khatri K."/>
            <person name="Mohite J.A."/>
            <person name="Pandit P.S."/>
            <person name="Bahulikar R."/>
            <person name="Rahalkar M.C."/>
        </authorList>
    </citation>
    <scope>NUCLEOTIDE SEQUENCE [LARGE SCALE GENOMIC DNA]</scope>
    <source>
        <strain evidence="1 2">KRF1</strain>
    </source>
</reference>
<dbReference type="Proteomes" id="UP000733744">
    <property type="component" value="Unassembled WGS sequence"/>
</dbReference>
<comment type="caution">
    <text evidence="1">The sequence shown here is derived from an EMBL/GenBank/DDBJ whole genome shotgun (WGS) entry which is preliminary data.</text>
</comment>
<gene>
    <name evidence="1" type="ORF">EKO24_000640</name>
</gene>
<proteinExistence type="predicted"/>
<name>A0ABY3CHM9_9GAMM</name>
<evidence type="ECO:0000313" key="2">
    <source>
        <dbReference type="Proteomes" id="UP000733744"/>
    </source>
</evidence>
<dbReference type="InterPro" id="IPR036777">
    <property type="entry name" value="Channel_Tsx-like_sf"/>
</dbReference>
<sequence length="271" mass="30799">MHHSRPINQNRKNVSKPLLYYALVQSLFIWPINAQAELFDWSATEIQYLHGDGYRMPKNANDISRSIITLSHVDGWALGRNFFFMDTLISDHGEPSQVNLYGEFYSYLSLSKMTGKNLSYGLFKDLNVTAGVNAGENLDSDFSGTRVILYGFTVDFNVPGFKMFTVDVLRHDILEPVSLGSSWQITPCWKLPFTLFGTHWSLEGFADFIGPKGPRYAGNVLAQPQIRLDVGDFFGVSNRLFAGIEYQYWNNKYGVKGLHESLPQALLVWKF</sequence>
<dbReference type="EMBL" id="RYFG02000005">
    <property type="protein sequence ID" value="TRX03641.1"/>
    <property type="molecule type" value="Genomic_DNA"/>
</dbReference>
<evidence type="ECO:0000313" key="1">
    <source>
        <dbReference type="EMBL" id="TRX03641.1"/>
    </source>
</evidence>